<dbReference type="AlphaFoldDB" id="A0A4P6JSN6"/>
<evidence type="ECO:0000313" key="1">
    <source>
        <dbReference type="EMBL" id="QBD78557.1"/>
    </source>
</evidence>
<gene>
    <name evidence="1" type="ORF">EPA93_22195</name>
</gene>
<proteinExistence type="predicted"/>
<organism evidence="1 2">
    <name type="scientific">Ktedonosporobacter rubrisoli</name>
    <dbReference type="NCBI Taxonomy" id="2509675"/>
    <lineage>
        <taxon>Bacteria</taxon>
        <taxon>Bacillati</taxon>
        <taxon>Chloroflexota</taxon>
        <taxon>Ktedonobacteria</taxon>
        <taxon>Ktedonobacterales</taxon>
        <taxon>Ktedonosporobacteraceae</taxon>
        <taxon>Ktedonosporobacter</taxon>
    </lineage>
</organism>
<dbReference type="RefSeq" id="WP_129889610.1">
    <property type="nucleotide sequence ID" value="NZ_CP035758.1"/>
</dbReference>
<reference evidence="1 2" key="1">
    <citation type="submission" date="2019-01" db="EMBL/GenBank/DDBJ databases">
        <title>Ktedonosporobacter rubrisoli SCAWS-G2.</title>
        <authorList>
            <person name="Huang Y."/>
            <person name="Yan B."/>
        </authorList>
    </citation>
    <scope>NUCLEOTIDE SEQUENCE [LARGE SCALE GENOMIC DNA]</scope>
    <source>
        <strain evidence="1 2">SCAWS-G2</strain>
    </source>
</reference>
<accession>A0A4P6JSN6</accession>
<dbReference type="OrthoDB" id="164463at2"/>
<name>A0A4P6JSN6_KTERU</name>
<keyword evidence="2" id="KW-1185">Reference proteome</keyword>
<evidence type="ECO:0000313" key="2">
    <source>
        <dbReference type="Proteomes" id="UP000290365"/>
    </source>
</evidence>
<sequence>MKEGTTQQLLNSMFRIQKEWEEHFNELVTRAQLQAITESMYNELVRVARESIELLTQVQPGDTIPKEWGTKRDELVARAKEFIIDD</sequence>
<dbReference type="KEGG" id="kbs:EPA93_22195"/>
<dbReference type="Proteomes" id="UP000290365">
    <property type="component" value="Chromosome"/>
</dbReference>
<protein>
    <submittedName>
        <fullName evidence="1">Uncharacterized protein</fullName>
    </submittedName>
</protein>
<dbReference type="EMBL" id="CP035758">
    <property type="protein sequence ID" value="QBD78557.1"/>
    <property type="molecule type" value="Genomic_DNA"/>
</dbReference>